<evidence type="ECO:0000313" key="2">
    <source>
        <dbReference type="Proteomes" id="UP001605036"/>
    </source>
</evidence>
<reference evidence="1 2" key="1">
    <citation type="submission" date="2024-09" db="EMBL/GenBank/DDBJ databases">
        <title>Chromosome-scale assembly of Riccia fluitans.</title>
        <authorList>
            <person name="Paukszto L."/>
            <person name="Sawicki J."/>
            <person name="Karawczyk K."/>
            <person name="Piernik-Szablinska J."/>
            <person name="Szczecinska M."/>
            <person name="Mazdziarz M."/>
        </authorList>
    </citation>
    <scope>NUCLEOTIDE SEQUENCE [LARGE SCALE GENOMIC DNA]</scope>
    <source>
        <strain evidence="1">Rf_01</strain>
        <tissue evidence="1">Aerial parts of the thallus</tissue>
    </source>
</reference>
<gene>
    <name evidence="1" type="ORF">R1flu_004573</name>
</gene>
<dbReference type="EMBL" id="JBHFFA010000003">
    <property type="protein sequence ID" value="KAL2633094.1"/>
    <property type="molecule type" value="Genomic_DNA"/>
</dbReference>
<dbReference type="Proteomes" id="UP001605036">
    <property type="component" value="Unassembled WGS sequence"/>
</dbReference>
<protein>
    <recommendedName>
        <fullName evidence="3">Ribosomal protein L2</fullName>
    </recommendedName>
</protein>
<dbReference type="AlphaFoldDB" id="A0ABD1YQQ2"/>
<comment type="caution">
    <text evidence="1">The sequence shown here is derived from an EMBL/GenBank/DDBJ whole genome shotgun (WGS) entry which is preliminary data.</text>
</comment>
<keyword evidence="2" id="KW-1185">Reference proteome</keyword>
<proteinExistence type="predicted"/>
<organism evidence="1 2">
    <name type="scientific">Riccia fluitans</name>
    <dbReference type="NCBI Taxonomy" id="41844"/>
    <lineage>
        <taxon>Eukaryota</taxon>
        <taxon>Viridiplantae</taxon>
        <taxon>Streptophyta</taxon>
        <taxon>Embryophyta</taxon>
        <taxon>Marchantiophyta</taxon>
        <taxon>Marchantiopsida</taxon>
        <taxon>Marchantiidae</taxon>
        <taxon>Marchantiales</taxon>
        <taxon>Ricciaceae</taxon>
        <taxon>Riccia</taxon>
    </lineage>
</organism>
<accession>A0ABD1YQQ2</accession>
<evidence type="ECO:0000313" key="1">
    <source>
        <dbReference type="EMBL" id="KAL2633094.1"/>
    </source>
</evidence>
<name>A0ABD1YQQ2_9MARC</name>
<evidence type="ECO:0008006" key="3">
    <source>
        <dbReference type="Google" id="ProtNLM"/>
    </source>
</evidence>
<sequence>MGLRCGNGRRTQFVRVDALSGLRGQVRYGQFVRVPLLSVRFPGTILCESGTMVKSGRLGRGGSSLIWLEWIEMRVSGPDLLHRTPPQSGAHLHETETQRGSTARAKRNRIGLDRPGIAGQGSLGGELPWPIEISVIAARAIGNWVVGVEVALHNLDIKREVRVEDLVLVGRSSWSNCNWVSRVQCRTHGEEL</sequence>